<dbReference type="Proteomes" id="UP001064489">
    <property type="component" value="Chromosome 4"/>
</dbReference>
<dbReference type="GO" id="GO:0008194">
    <property type="term" value="F:UDP-glycosyltransferase activity"/>
    <property type="evidence" value="ECO:0007669"/>
    <property type="project" value="InterPro"/>
</dbReference>
<dbReference type="InterPro" id="IPR002213">
    <property type="entry name" value="UDP_glucos_trans"/>
</dbReference>
<evidence type="ECO:0000313" key="3">
    <source>
        <dbReference type="EMBL" id="KAI9180660.1"/>
    </source>
</evidence>
<dbReference type="AlphaFoldDB" id="A0AAD5IXU4"/>
<accession>A0AAD5IXU4</accession>
<keyword evidence="2" id="KW-0808">Transferase</keyword>
<comment type="caution">
    <text evidence="3">The sequence shown here is derived from an EMBL/GenBank/DDBJ whole genome shotgun (WGS) entry which is preliminary data.</text>
</comment>
<reference evidence="3" key="1">
    <citation type="journal article" date="2022" name="Plant J.">
        <title>Strategies of tolerance reflected in two North American maple genomes.</title>
        <authorList>
            <person name="McEvoy S.L."/>
            <person name="Sezen U.U."/>
            <person name="Trouern-Trend A."/>
            <person name="McMahon S.M."/>
            <person name="Schaberg P.G."/>
            <person name="Yang J."/>
            <person name="Wegrzyn J.L."/>
            <person name="Swenson N.G."/>
        </authorList>
    </citation>
    <scope>NUCLEOTIDE SEQUENCE</scope>
    <source>
        <strain evidence="3">91603</strain>
    </source>
</reference>
<gene>
    <name evidence="3" type="ORF">LWI28_006974</name>
</gene>
<dbReference type="SUPFAM" id="SSF53756">
    <property type="entry name" value="UDP-Glycosyltransferase/glycogen phosphorylase"/>
    <property type="match status" value="1"/>
</dbReference>
<proteinExistence type="predicted"/>
<reference evidence="3" key="2">
    <citation type="submission" date="2023-02" db="EMBL/GenBank/DDBJ databases">
        <authorList>
            <person name="Swenson N.G."/>
            <person name="Wegrzyn J.L."/>
            <person name="Mcevoy S.L."/>
        </authorList>
    </citation>
    <scope>NUCLEOTIDE SEQUENCE</scope>
    <source>
        <strain evidence="3">91603</strain>
        <tissue evidence="3">Leaf</tissue>
    </source>
</reference>
<dbReference type="EMBL" id="JAJSOW010000101">
    <property type="protein sequence ID" value="KAI9180660.1"/>
    <property type="molecule type" value="Genomic_DNA"/>
</dbReference>
<dbReference type="PANTHER" id="PTHR48046:SF1">
    <property type="entry name" value="GLYCOSYLTRANSFERASE-RELATED"/>
    <property type="match status" value="1"/>
</dbReference>
<keyword evidence="1" id="KW-0328">Glycosyltransferase</keyword>
<keyword evidence="4" id="KW-1185">Reference proteome</keyword>
<evidence type="ECO:0000256" key="1">
    <source>
        <dbReference type="ARBA" id="ARBA00022676"/>
    </source>
</evidence>
<evidence type="ECO:0000313" key="4">
    <source>
        <dbReference type="Proteomes" id="UP001064489"/>
    </source>
</evidence>
<dbReference type="Gene3D" id="3.40.50.2000">
    <property type="entry name" value="Glycogen Phosphorylase B"/>
    <property type="match status" value="1"/>
</dbReference>
<name>A0AAD5IXU4_ACENE</name>
<evidence type="ECO:0000256" key="2">
    <source>
        <dbReference type="ARBA" id="ARBA00022679"/>
    </source>
</evidence>
<organism evidence="3 4">
    <name type="scientific">Acer negundo</name>
    <name type="common">Box elder</name>
    <dbReference type="NCBI Taxonomy" id="4023"/>
    <lineage>
        <taxon>Eukaryota</taxon>
        <taxon>Viridiplantae</taxon>
        <taxon>Streptophyta</taxon>
        <taxon>Embryophyta</taxon>
        <taxon>Tracheophyta</taxon>
        <taxon>Spermatophyta</taxon>
        <taxon>Magnoliopsida</taxon>
        <taxon>eudicotyledons</taxon>
        <taxon>Gunneridae</taxon>
        <taxon>Pentapetalae</taxon>
        <taxon>rosids</taxon>
        <taxon>malvids</taxon>
        <taxon>Sapindales</taxon>
        <taxon>Sapindaceae</taxon>
        <taxon>Hippocastanoideae</taxon>
        <taxon>Acereae</taxon>
        <taxon>Acer</taxon>
    </lineage>
</organism>
<dbReference type="PANTHER" id="PTHR48046">
    <property type="entry name" value="UDP-GLYCOSYLTRANSFERASE 72E1"/>
    <property type="match status" value="1"/>
</dbReference>
<protein>
    <submittedName>
        <fullName evidence="3">Uncharacterized protein</fullName>
    </submittedName>
</protein>
<dbReference type="Pfam" id="PF00201">
    <property type="entry name" value="UDPGT"/>
    <property type="match status" value="1"/>
</dbReference>
<sequence>MSHDQLIELAFGLEMSQQRFIWVVRSPNDESANAAFFEVQSEKDPFGFLPEGFLERTKQRGLVISSWAPQIEVLSHGSTGGFLTHCGWIQSSRVSSMAYQ</sequence>